<name>A0A523QMN0_UNCAE</name>
<evidence type="ECO:0000313" key="1">
    <source>
        <dbReference type="EMBL" id="TES87084.1"/>
    </source>
</evidence>
<dbReference type="Proteomes" id="UP000320781">
    <property type="component" value="Unassembled WGS sequence"/>
</dbReference>
<comment type="caution">
    <text evidence="1">The sequence shown here is derived from an EMBL/GenBank/DDBJ whole genome shotgun (WGS) entry which is preliminary data.</text>
</comment>
<organism evidence="1 2">
    <name type="scientific">Aerophobetes bacterium</name>
    <dbReference type="NCBI Taxonomy" id="2030807"/>
    <lineage>
        <taxon>Bacteria</taxon>
        <taxon>Candidatus Aerophobota</taxon>
    </lineage>
</organism>
<proteinExistence type="predicted"/>
<protein>
    <submittedName>
        <fullName evidence="1">Uncharacterized protein</fullName>
    </submittedName>
</protein>
<sequence length="144" mass="16227">MKKFRLFVVGTCAVVVFLTPGLKAGFPSIFAPVFLYESEGRRDPFVPLIEKRKPPEEELEPEISQVTLEVEAKPKQVTRQSEFTLVSLAWGEEETLALIQGRAGAWIVKEGDLIDEFLVLEIKANEGEVTLEGVEKIVKLRIRE</sequence>
<accession>A0A523QMN0</accession>
<reference evidence="1 2" key="1">
    <citation type="submission" date="2019-03" db="EMBL/GenBank/DDBJ databases">
        <title>Metabolic potential of uncultured bacteria and archaea associated with petroleum seepage in deep-sea sediments.</title>
        <authorList>
            <person name="Dong X."/>
            <person name="Hubert C."/>
        </authorList>
    </citation>
    <scope>NUCLEOTIDE SEQUENCE [LARGE SCALE GENOMIC DNA]</scope>
    <source>
        <strain evidence="1">E44_bin92</strain>
    </source>
</reference>
<dbReference type="AlphaFoldDB" id="A0A523QMN0"/>
<evidence type="ECO:0000313" key="2">
    <source>
        <dbReference type="Proteomes" id="UP000320781"/>
    </source>
</evidence>
<dbReference type="EMBL" id="SOKU01000014">
    <property type="protein sequence ID" value="TES87084.1"/>
    <property type="molecule type" value="Genomic_DNA"/>
</dbReference>
<gene>
    <name evidence="1" type="ORF">E3J95_00385</name>
</gene>